<dbReference type="PROSITE" id="PS00308">
    <property type="entry name" value="LECTIN_LEGUME_ALPHA"/>
    <property type="match status" value="1"/>
</dbReference>
<protein>
    <recommendedName>
        <fullName evidence="4">non-specific serine/threonine protein kinase</fullName>
        <ecNumber evidence="4">2.7.11.1</ecNumber>
    </recommendedName>
</protein>
<proteinExistence type="inferred from homology"/>
<evidence type="ECO:0000256" key="3">
    <source>
        <dbReference type="ARBA" id="ARBA00010217"/>
    </source>
</evidence>
<evidence type="ECO:0000256" key="1">
    <source>
        <dbReference type="ARBA" id="ARBA00004251"/>
    </source>
</evidence>
<keyword evidence="10" id="KW-0430">Lectin</keyword>
<feature type="transmembrane region" description="Helical" evidence="20">
    <location>
        <begin position="271"/>
        <end position="296"/>
    </location>
</feature>
<evidence type="ECO:0000256" key="15">
    <source>
        <dbReference type="ARBA" id="ARBA00023136"/>
    </source>
</evidence>
<dbReference type="OrthoDB" id="4062651at2759"/>
<sequence>MSPKTLVPLLLFLVYNPFAHSIYFNFSGFHTNEAATKILYEGDASNLNDDIQLSQDDYQYRVARVSFVDHVHLYDSTTQNLSDFRTHFTFTIDRRDLSHYSDGLTFFLAPPDFRLPPNSAGGYLGLCNTSTSKIPSRNCFIAVEFDTWVNEWDPTTEHMGVCINSLSSAAYVEWNSSLHVGDVADARIHYDGRTKNLKVLLTYENYNRSYNLSYAVDLMRFLPERVMVGFTGTRGLYTERYTIHSWEFSSTLAIEEADPSKIPKKKAPKKISWVVVLLIVMGILAVGVSLALLMFVKKRSRQKQAVERGINFTAMNNDFERGAGPKRFSYQALALATNNFSNEKKLGAGGFGNVYKGFLIDLNMVVAVKRVSRGSKQGRREYMTEVKVISQLRHRNLVQLIGWCHDEGELLLVYEFMSNGSLDSHLFGQRHPLKWAVRYKIATGLASALFYLHEEWEQCVVHRDIKSSNVMLDSGFNAKLGDFGLARLIDHEVCGQTTAIAGTLGYLAPECVICGRASKESDVYSFGVVALEIACGRKPVEEMEDESMVKLVEWVWELRRNGRILEAADKKLGLEYDVREMECLMMVGLWCAQPDPNLRPSIRQAMRVLNLEEEMPDLPNVTVLMAMNQDPLQAANSNPPSATDSCLYMGR</sequence>
<feature type="region of interest" description="Disordered" evidence="19">
    <location>
        <begin position="632"/>
        <end position="651"/>
    </location>
</feature>
<name>A0A443P0J3_9MAGN</name>
<dbReference type="GO" id="GO:0030246">
    <property type="term" value="F:carbohydrate binding"/>
    <property type="evidence" value="ECO:0007669"/>
    <property type="project" value="UniProtKB-KW"/>
</dbReference>
<keyword evidence="5" id="KW-1003">Cell membrane</keyword>
<evidence type="ECO:0000256" key="7">
    <source>
        <dbReference type="ARBA" id="ARBA00022679"/>
    </source>
</evidence>
<evidence type="ECO:0000256" key="20">
    <source>
        <dbReference type="SAM" id="Phobius"/>
    </source>
</evidence>
<keyword evidence="15 20" id="KW-0472">Membrane</keyword>
<evidence type="ECO:0000256" key="6">
    <source>
        <dbReference type="ARBA" id="ARBA00022527"/>
    </source>
</evidence>
<keyword evidence="7" id="KW-0808">Transferase</keyword>
<dbReference type="InterPro" id="IPR050528">
    <property type="entry name" value="L-type_Lectin-RKs"/>
</dbReference>
<evidence type="ECO:0000256" key="12">
    <source>
        <dbReference type="ARBA" id="ARBA00022777"/>
    </source>
</evidence>
<evidence type="ECO:0000256" key="10">
    <source>
        <dbReference type="ARBA" id="ARBA00022734"/>
    </source>
</evidence>
<dbReference type="Gene3D" id="3.30.200.20">
    <property type="entry name" value="Phosphorylase Kinase, domain 1"/>
    <property type="match status" value="1"/>
</dbReference>
<dbReference type="EC" id="2.7.11.1" evidence="4"/>
<feature type="signal peptide" evidence="21">
    <location>
        <begin position="1"/>
        <end position="21"/>
    </location>
</feature>
<dbReference type="PROSITE" id="PS00107">
    <property type="entry name" value="PROTEIN_KINASE_ATP"/>
    <property type="match status" value="1"/>
</dbReference>
<dbReference type="SMART" id="SM00220">
    <property type="entry name" value="S_TKc"/>
    <property type="match status" value="1"/>
</dbReference>
<keyword evidence="24" id="KW-1185">Reference proteome</keyword>
<evidence type="ECO:0000256" key="13">
    <source>
        <dbReference type="ARBA" id="ARBA00022840"/>
    </source>
</evidence>
<keyword evidence="14 20" id="KW-1133">Transmembrane helix</keyword>
<dbReference type="Pfam" id="PF00069">
    <property type="entry name" value="Pkinase"/>
    <property type="match status" value="1"/>
</dbReference>
<evidence type="ECO:0000256" key="11">
    <source>
        <dbReference type="ARBA" id="ARBA00022741"/>
    </source>
</evidence>
<dbReference type="InterPro" id="IPR000719">
    <property type="entry name" value="Prot_kinase_dom"/>
</dbReference>
<evidence type="ECO:0000313" key="23">
    <source>
        <dbReference type="EMBL" id="RWR84314.1"/>
    </source>
</evidence>
<dbReference type="InterPro" id="IPR008271">
    <property type="entry name" value="Ser/Thr_kinase_AS"/>
</dbReference>
<keyword evidence="13 18" id="KW-0067">ATP-binding</keyword>
<keyword evidence="16" id="KW-0675">Receptor</keyword>
<feature type="domain" description="Protein kinase" evidence="22">
    <location>
        <begin position="340"/>
        <end position="618"/>
    </location>
</feature>
<evidence type="ECO:0000256" key="4">
    <source>
        <dbReference type="ARBA" id="ARBA00012513"/>
    </source>
</evidence>
<keyword evidence="8 20" id="KW-0812">Transmembrane</keyword>
<keyword evidence="9 21" id="KW-0732">Signal</keyword>
<evidence type="ECO:0000256" key="9">
    <source>
        <dbReference type="ARBA" id="ARBA00022729"/>
    </source>
</evidence>
<organism evidence="23 24">
    <name type="scientific">Cinnamomum micranthum f. kanehirae</name>
    <dbReference type="NCBI Taxonomy" id="337451"/>
    <lineage>
        <taxon>Eukaryota</taxon>
        <taxon>Viridiplantae</taxon>
        <taxon>Streptophyta</taxon>
        <taxon>Embryophyta</taxon>
        <taxon>Tracheophyta</taxon>
        <taxon>Spermatophyta</taxon>
        <taxon>Magnoliopsida</taxon>
        <taxon>Magnoliidae</taxon>
        <taxon>Laurales</taxon>
        <taxon>Lauraceae</taxon>
        <taxon>Cinnamomum</taxon>
    </lineage>
</organism>
<evidence type="ECO:0000259" key="22">
    <source>
        <dbReference type="PROSITE" id="PS50011"/>
    </source>
</evidence>
<dbReference type="GO" id="GO:0002229">
    <property type="term" value="P:defense response to oomycetes"/>
    <property type="evidence" value="ECO:0007669"/>
    <property type="project" value="UniProtKB-ARBA"/>
</dbReference>
<dbReference type="Gene3D" id="2.60.120.200">
    <property type="match status" value="1"/>
</dbReference>
<dbReference type="GO" id="GO:0005524">
    <property type="term" value="F:ATP binding"/>
    <property type="evidence" value="ECO:0007669"/>
    <property type="project" value="UniProtKB-UniRule"/>
</dbReference>
<dbReference type="STRING" id="337451.A0A443P0J3"/>
<gene>
    <name evidence="23" type="ORF">CKAN_01311500</name>
</gene>
<dbReference type="PROSITE" id="PS00108">
    <property type="entry name" value="PROTEIN_KINASE_ST"/>
    <property type="match status" value="1"/>
</dbReference>
<comment type="subcellular location">
    <subcellularLocation>
        <location evidence="1">Cell membrane</location>
        <topology evidence="1">Single-pass type I membrane protein</topology>
    </subcellularLocation>
</comment>
<dbReference type="InterPro" id="IPR013320">
    <property type="entry name" value="ConA-like_dom_sf"/>
</dbReference>
<keyword evidence="17" id="KW-0325">Glycoprotein</keyword>
<reference evidence="23 24" key="1">
    <citation type="journal article" date="2019" name="Nat. Plants">
        <title>Stout camphor tree genome fills gaps in understanding of flowering plant genome evolution.</title>
        <authorList>
            <person name="Chaw S.M."/>
            <person name="Liu Y.C."/>
            <person name="Wu Y.W."/>
            <person name="Wang H.Y."/>
            <person name="Lin C.I."/>
            <person name="Wu C.S."/>
            <person name="Ke H.M."/>
            <person name="Chang L.Y."/>
            <person name="Hsu C.Y."/>
            <person name="Yang H.T."/>
            <person name="Sudianto E."/>
            <person name="Hsu M.H."/>
            <person name="Wu K.P."/>
            <person name="Wang L.N."/>
            <person name="Leebens-Mack J.H."/>
            <person name="Tsai I.J."/>
        </authorList>
    </citation>
    <scope>NUCLEOTIDE SEQUENCE [LARGE SCALE GENOMIC DNA]</scope>
    <source>
        <strain evidence="24">cv. Chaw 1501</strain>
        <tissue evidence="23">Young leaves</tissue>
    </source>
</reference>
<evidence type="ECO:0000256" key="17">
    <source>
        <dbReference type="ARBA" id="ARBA00023180"/>
    </source>
</evidence>
<dbReference type="InterPro" id="IPR011009">
    <property type="entry name" value="Kinase-like_dom_sf"/>
</dbReference>
<dbReference type="Gene3D" id="1.10.510.10">
    <property type="entry name" value="Transferase(Phosphotransferase) domain 1"/>
    <property type="match status" value="1"/>
</dbReference>
<dbReference type="GO" id="GO:0005886">
    <property type="term" value="C:plasma membrane"/>
    <property type="evidence" value="ECO:0007669"/>
    <property type="project" value="UniProtKB-SubCell"/>
</dbReference>
<evidence type="ECO:0000256" key="21">
    <source>
        <dbReference type="SAM" id="SignalP"/>
    </source>
</evidence>
<evidence type="ECO:0000256" key="18">
    <source>
        <dbReference type="PROSITE-ProRule" id="PRU10141"/>
    </source>
</evidence>
<dbReference type="EMBL" id="QPKB01000005">
    <property type="protein sequence ID" value="RWR84314.1"/>
    <property type="molecule type" value="Genomic_DNA"/>
</dbReference>
<dbReference type="InterPro" id="IPR001220">
    <property type="entry name" value="Legume_lectin_dom"/>
</dbReference>
<accession>A0A443P0J3</accession>
<feature type="compositionally biased region" description="Polar residues" evidence="19">
    <location>
        <begin position="632"/>
        <end position="644"/>
    </location>
</feature>
<feature type="binding site" evidence="18">
    <location>
        <position position="369"/>
    </location>
    <ligand>
        <name>ATP</name>
        <dbReference type="ChEBI" id="CHEBI:30616"/>
    </ligand>
</feature>
<dbReference type="CDD" id="cd14066">
    <property type="entry name" value="STKc_IRAK"/>
    <property type="match status" value="1"/>
</dbReference>
<dbReference type="FunFam" id="1.10.510.10:FF:000240">
    <property type="entry name" value="Lectin-domain containing receptor kinase A4.3"/>
    <property type="match status" value="1"/>
</dbReference>
<comment type="similarity">
    <text evidence="3">In the C-terminal section; belongs to the protein kinase superfamily. Ser/Thr protein kinase family.</text>
</comment>
<evidence type="ECO:0000256" key="19">
    <source>
        <dbReference type="SAM" id="MobiDB-lite"/>
    </source>
</evidence>
<keyword evidence="11 18" id="KW-0547">Nucleotide-binding</keyword>
<evidence type="ECO:0000256" key="2">
    <source>
        <dbReference type="ARBA" id="ARBA00008536"/>
    </source>
</evidence>
<keyword evidence="6" id="KW-0723">Serine/threonine-protein kinase</keyword>
<dbReference type="InterPro" id="IPR000985">
    <property type="entry name" value="Lectin_LegA_CS"/>
</dbReference>
<dbReference type="InterPro" id="IPR017441">
    <property type="entry name" value="Protein_kinase_ATP_BS"/>
</dbReference>
<dbReference type="SUPFAM" id="SSF56112">
    <property type="entry name" value="Protein kinase-like (PK-like)"/>
    <property type="match status" value="1"/>
</dbReference>
<dbReference type="PROSITE" id="PS00307">
    <property type="entry name" value="LECTIN_LEGUME_BETA"/>
    <property type="match status" value="1"/>
</dbReference>
<dbReference type="SUPFAM" id="SSF49899">
    <property type="entry name" value="Concanavalin A-like lectins/glucanases"/>
    <property type="match status" value="1"/>
</dbReference>
<keyword evidence="12 23" id="KW-0418">Kinase</keyword>
<dbReference type="PROSITE" id="PS50011">
    <property type="entry name" value="PROTEIN_KINASE_DOM"/>
    <property type="match status" value="1"/>
</dbReference>
<dbReference type="CDD" id="cd06899">
    <property type="entry name" value="lectin_legume_LecRK_Arcelin_ConA"/>
    <property type="match status" value="1"/>
</dbReference>
<evidence type="ECO:0000313" key="24">
    <source>
        <dbReference type="Proteomes" id="UP000283530"/>
    </source>
</evidence>
<evidence type="ECO:0000256" key="8">
    <source>
        <dbReference type="ARBA" id="ARBA00022692"/>
    </source>
</evidence>
<dbReference type="Proteomes" id="UP000283530">
    <property type="component" value="Unassembled WGS sequence"/>
</dbReference>
<dbReference type="FunFam" id="3.30.200.20:FF:000168">
    <property type="entry name" value="L-type lectin-domain containing receptor kinase IX.1"/>
    <property type="match status" value="1"/>
</dbReference>
<evidence type="ECO:0000256" key="14">
    <source>
        <dbReference type="ARBA" id="ARBA00022989"/>
    </source>
</evidence>
<comment type="caution">
    <text evidence="23">The sequence shown here is derived from an EMBL/GenBank/DDBJ whole genome shotgun (WGS) entry which is preliminary data.</text>
</comment>
<dbReference type="InterPro" id="IPR019825">
    <property type="entry name" value="Lectin_legB_Mn/Ca_BS"/>
</dbReference>
<evidence type="ECO:0000256" key="16">
    <source>
        <dbReference type="ARBA" id="ARBA00023170"/>
    </source>
</evidence>
<dbReference type="GO" id="GO:0004674">
    <property type="term" value="F:protein serine/threonine kinase activity"/>
    <property type="evidence" value="ECO:0007669"/>
    <property type="project" value="UniProtKB-KW"/>
</dbReference>
<dbReference type="AlphaFoldDB" id="A0A443P0J3"/>
<dbReference type="Pfam" id="PF00139">
    <property type="entry name" value="Lectin_legB"/>
    <property type="match status" value="1"/>
</dbReference>
<comment type="similarity">
    <text evidence="2">In the N-terminal section; belongs to the leguminous lectin family.</text>
</comment>
<dbReference type="PANTHER" id="PTHR27007">
    <property type="match status" value="1"/>
</dbReference>
<feature type="chain" id="PRO_5019399139" description="non-specific serine/threonine protein kinase" evidence="21">
    <location>
        <begin position="22"/>
        <end position="651"/>
    </location>
</feature>
<evidence type="ECO:0000256" key="5">
    <source>
        <dbReference type="ARBA" id="ARBA00022475"/>
    </source>
</evidence>